<feature type="region of interest" description="Disordered" evidence="1">
    <location>
        <begin position="24"/>
        <end position="60"/>
    </location>
</feature>
<dbReference type="Proteomes" id="UP000320431">
    <property type="component" value="Unassembled WGS sequence"/>
</dbReference>
<reference evidence="3 4" key="1">
    <citation type="submission" date="2019-10" db="EMBL/GenBank/DDBJ databases">
        <title>Lysobacter alkalisoli sp. nov., isolated from saline-alkaline soil.</title>
        <authorList>
            <person name="Sun J.-Q."/>
        </authorList>
    </citation>
    <scope>NUCLEOTIDE SEQUENCE [LARGE SCALE GENOMIC DNA]</scope>
    <source>
        <strain evidence="3 4">KCTC 42381</strain>
    </source>
</reference>
<dbReference type="Gene3D" id="3.30.1330.60">
    <property type="entry name" value="OmpA-like domain"/>
    <property type="match status" value="1"/>
</dbReference>
<evidence type="ECO:0000313" key="3">
    <source>
        <dbReference type="EMBL" id="KAB8162443.1"/>
    </source>
</evidence>
<evidence type="ECO:0000256" key="2">
    <source>
        <dbReference type="SAM" id="SignalP"/>
    </source>
</evidence>
<dbReference type="AlphaFoldDB" id="A0A507ZRJ5"/>
<evidence type="ECO:0000256" key="1">
    <source>
        <dbReference type="SAM" id="MobiDB-lite"/>
    </source>
</evidence>
<dbReference type="RefSeq" id="WP_141483416.1">
    <property type="nucleotide sequence ID" value="NZ_VICD02000328.1"/>
</dbReference>
<evidence type="ECO:0000313" key="4">
    <source>
        <dbReference type="Proteomes" id="UP000320431"/>
    </source>
</evidence>
<accession>A0A507ZRJ5</accession>
<dbReference type="EMBL" id="VICD02000328">
    <property type="protein sequence ID" value="KAB8162443.1"/>
    <property type="molecule type" value="Genomic_DNA"/>
</dbReference>
<keyword evidence="2" id="KW-0732">Signal</keyword>
<feature type="signal peptide" evidence="2">
    <location>
        <begin position="1"/>
        <end position="18"/>
    </location>
</feature>
<evidence type="ECO:0008006" key="5">
    <source>
        <dbReference type="Google" id="ProtNLM"/>
    </source>
</evidence>
<comment type="caution">
    <text evidence="3">The sequence shown here is derived from an EMBL/GenBank/DDBJ whole genome shotgun (WGS) entry which is preliminary data.</text>
</comment>
<organism evidence="3 4">
    <name type="scientific">Marilutibacter maris</name>
    <dbReference type="NCBI Taxonomy" id="1605891"/>
    <lineage>
        <taxon>Bacteria</taxon>
        <taxon>Pseudomonadati</taxon>
        <taxon>Pseudomonadota</taxon>
        <taxon>Gammaproteobacteria</taxon>
        <taxon>Lysobacterales</taxon>
        <taxon>Lysobacteraceae</taxon>
        <taxon>Marilutibacter</taxon>
    </lineage>
</organism>
<name>A0A507ZRJ5_9GAMM</name>
<dbReference type="SUPFAM" id="SSF103088">
    <property type="entry name" value="OmpA-like"/>
    <property type="match status" value="1"/>
</dbReference>
<proteinExistence type="predicted"/>
<gene>
    <name evidence="3" type="ORF">FKV24_018290</name>
</gene>
<feature type="chain" id="PRO_5043388883" description="OmpA family protein" evidence="2">
    <location>
        <begin position="19"/>
        <end position="332"/>
    </location>
</feature>
<dbReference type="InterPro" id="IPR036737">
    <property type="entry name" value="OmpA-like_sf"/>
</dbReference>
<sequence>MFSRTVLLSALLATVTLAVPGCSEGVGEGDVVEEDADAEADEAEEAATEEEAPEFDPDKLPMTDVRLGEFPFFHLPEGYHTKPKNESTQALGQFAFWNGNDYIGANGRIYQGNIQAVDGKVFSSPELTLALEKQILGKGGVLIADGVVPSGARAAVLTREFTAEYNKGLCWPTEPVRTYVVRDARRHVWVHACTYGDIGGGWVIAEIPVEAQEQAALSAQALAERLEKGGEVRLGLTYKAGAEVADDADAQVAEVVRYMDRNPDAALTLRGSAGPGLSAGERGALGQARAQHVYNALTAAGVAGARLQVTTTSEQDVAGVSIAYAPADEGEP</sequence>
<feature type="compositionally biased region" description="Acidic residues" evidence="1">
    <location>
        <begin position="30"/>
        <end position="55"/>
    </location>
</feature>
<protein>
    <recommendedName>
        <fullName evidence="5">OmpA family protein</fullName>
    </recommendedName>
</protein>